<dbReference type="Pfam" id="PF00034">
    <property type="entry name" value="Cytochrom_C"/>
    <property type="match status" value="1"/>
</dbReference>
<evidence type="ECO:0000313" key="9">
    <source>
        <dbReference type="Proteomes" id="UP000595197"/>
    </source>
</evidence>
<dbReference type="Gene3D" id="1.10.760.10">
    <property type="entry name" value="Cytochrome c-like domain"/>
    <property type="match status" value="3"/>
</dbReference>
<evidence type="ECO:0000313" key="8">
    <source>
        <dbReference type="EMBL" id="QQP91680.1"/>
    </source>
</evidence>
<keyword evidence="9" id="KW-1185">Reference proteome</keyword>
<dbReference type="InterPro" id="IPR036909">
    <property type="entry name" value="Cyt_c-like_dom_sf"/>
</dbReference>
<name>A0ABX7BDK8_9PROT</name>
<gene>
    <name evidence="8" type="ORF">IGS68_10965</name>
</gene>
<evidence type="ECO:0000256" key="2">
    <source>
        <dbReference type="ARBA" id="ARBA00022617"/>
    </source>
</evidence>
<dbReference type="PROSITE" id="PS51007">
    <property type="entry name" value="CYTC"/>
    <property type="match status" value="3"/>
</dbReference>
<keyword evidence="1" id="KW-0813">Transport</keyword>
<evidence type="ECO:0000256" key="6">
    <source>
        <dbReference type="PROSITE-ProRule" id="PRU00433"/>
    </source>
</evidence>
<feature type="domain" description="Cytochrome c" evidence="7">
    <location>
        <begin position="187"/>
        <end position="274"/>
    </location>
</feature>
<dbReference type="InterPro" id="IPR050597">
    <property type="entry name" value="Cytochrome_c_Oxidase_Subunit"/>
</dbReference>
<dbReference type="EMBL" id="CP067420">
    <property type="protein sequence ID" value="QQP91680.1"/>
    <property type="molecule type" value="Genomic_DNA"/>
</dbReference>
<dbReference type="Proteomes" id="UP000595197">
    <property type="component" value="Chromosome"/>
</dbReference>
<evidence type="ECO:0000259" key="7">
    <source>
        <dbReference type="PROSITE" id="PS51007"/>
    </source>
</evidence>
<keyword evidence="4" id="KW-0249">Electron transport</keyword>
<dbReference type="RefSeq" id="WP_201079847.1">
    <property type="nucleotide sequence ID" value="NZ_CP067420.1"/>
</dbReference>
<evidence type="ECO:0000256" key="5">
    <source>
        <dbReference type="ARBA" id="ARBA00023004"/>
    </source>
</evidence>
<feature type="domain" description="Cytochrome c" evidence="7">
    <location>
        <begin position="329"/>
        <end position="420"/>
    </location>
</feature>
<keyword evidence="2 6" id="KW-0349">Heme</keyword>
<dbReference type="InterPro" id="IPR009056">
    <property type="entry name" value="Cyt_c-like_dom"/>
</dbReference>
<dbReference type="Pfam" id="PF13442">
    <property type="entry name" value="Cytochrome_CBB3"/>
    <property type="match status" value="1"/>
</dbReference>
<evidence type="ECO:0000256" key="4">
    <source>
        <dbReference type="ARBA" id="ARBA00022982"/>
    </source>
</evidence>
<sequence>MRIDFLLTWKKVLAAAVAAVLLALGVSLSGMVSIAASSGHFAPVGWFLHWTMGNAVDRQSLLISVPPGIDLSDPALVQRSAGHFATGCAACHGAPGVPQSPVVLSMTPHPPRLEGQVGEWKDRELFWIVKHGIKYSGMPSWVTQHRDDEVWAQVAFLRALPDLTPERYADLALGGEAVRKPREAGGETMAALDGIFEVALADCARCHGRDGLGRGSGPAAEAFPVIAGQPEAYLLASLKAFAAGERHSGFMQPPAKRYDDATLAQLAAWYASQPADARSPGEDRDPAPAVGAVAALDGIPRQILPQGARSESAIVSAAAADGLPKGREALLDFGRRIALEGIASRKIPSCTSCHGAEGRRKNDHYPYLSGQPEWYLKTHLTLWKEKERGGTRFKHLMTEVAEDLTDEQIDAVAAWYAEQPLGR</sequence>
<dbReference type="PANTHER" id="PTHR33751">
    <property type="entry name" value="CBB3-TYPE CYTOCHROME C OXIDASE SUBUNIT FIXP"/>
    <property type="match status" value="1"/>
</dbReference>
<evidence type="ECO:0000256" key="1">
    <source>
        <dbReference type="ARBA" id="ARBA00022448"/>
    </source>
</evidence>
<feature type="domain" description="Cytochrome c" evidence="7">
    <location>
        <begin position="75"/>
        <end position="161"/>
    </location>
</feature>
<dbReference type="PANTHER" id="PTHR33751:SF9">
    <property type="entry name" value="CYTOCHROME C4"/>
    <property type="match status" value="1"/>
</dbReference>
<keyword evidence="5 6" id="KW-0408">Iron</keyword>
<proteinExistence type="predicted"/>
<evidence type="ECO:0000256" key="3">
    <source>
        <dbReference type="ARBA" id="ARBA00022723"/>
    </source>
</evidence>
<keyword evidence="3 6" id="KW-0479">Metal-binding</keyword>
<accession>A0ABX7BDK8</accession>
<reference evidence="8" key="1">
    <citation type="submission" date="2021-02" db="EMBL/GenBank/DDBJ databases">
        <title>Skermanella TT6 skin isolate.</title>
        <authorList>
            <person name="Lee K."/>
            <person name="Ganzorig M."/>
        </authorList>
    </citation>
    <scope>NUCLEOTIDE SEQUENCE</scope>
    <source>
        <strain evidence="8">TT6</strain>
    </source>
</reference>
<organism evidence="8 9">
    <name type="scientific">Skermanella cutis</name>
    <dbReference type="NCBI Taxonomy" id="2775420"/>
    <lineage>
        <taxon>Bacteria</taxon>
        <taxon>Pseudomonadati</taxon>
        <taxon>Pseudomonadota</taxon>
        <taxon>Alphaproteobacteria</taxon>
        <taxon>Rhodospirillales</taxon>
        <taxon>Azospirillaceae</taxon>
        <taxon>Skermanella</taxon>
    </lineage>
</organism>
<protein>
    <submittedName>
        <fullName evidence="8">C-type cytochrome</fullName>
    </submittedName>
</protein>
<dbReference type="SUPFAM" id="SSF46626">
    <property type="entry name" value="Cytochrome c"/>
    <property type="match status" value="3"/>
</dbReference>